<accession>A0ABQ5XBC2</accession>
<evidence type="ECO:0000256" key="1">
    <source>
        <dbReference type="ARBA" id="ARBA00007274"/>
    </source>
</evidence>
<dbReference type="Proteomes" id="UP001156627">
    <property type="component" value="Unassembled WGS sequence"/>
</dbReference>
<dbReference type="CDD" id="cd03360">
    <property type="entry name" value="LbH_AT_putative"/>
    <property type="match status" value="1"/>
</dbReference>
<sequence>MPLLYDTKISSVVIAGAGGFALEMFDYLNNEAMLGAPRVAGFIDDTPGGRPPTGVDAPHLGPISNFRPEPGQVVVVAIGSVKGRQAVTQMLWGNGIVIPAYIHSTAIISPAAKIEHGSIVCPMSIVNRNAALGIGSLLNVHGSIGHGARTGEFCVLSPYAALNGDATVGNRCFLGTRATIYPKISVEDDCVIDSHTGVRSNTPAGHIVSSRGTYQVSALRGAAKPAA</sequence>
<dbReference type="InterPro" id="IPR050179">
    <property type="entry name" value="Trans_hexapeptide_repeat"/>
</dbReference>
<proteinExistence type="inferred from homology"/>
<dbReference type="InterPro" id="IPR020019">
    <property type="entry name" value="AcTrfase_PglD-like"/>
</dbReference>
<evidence type="ECO:0000313" key="4">
    <source>
        <dbReference type="Proteomes" id="UP001156627"/>
    </source>
</evidence>
<dbReference type="RefSeq" id="WP_284331980.1">
    <property type="nucleotide sequence ID" value="NZ_BSOA01000018.1"/>
</dbReference>
<organism evidence="3 4">
    <name type="scientific">Dyella flagellata</name>
    <dbReference type="NCBI Taxonomy" id="1867833"/>
    <lineage>
        <taxon>Bacteria</taxon>
        <taxon>Pseudomonadati</taxon>
        <taxon>Pseudomonadota</taxon>
        <taxon>Gammaproteobacteria</taxon>
        <taxon>Lysobacterales</taxon>
        <taxon>Rhodanobacteraceae</taxon>
        <taxon>Dyella</taxon>
    </lineage>
</organism>
<dbReference type="InterPro" id="IPR041561">
    <property type="entry name" value="PglD_N"/>
</dbReference>
<dbReference type="PANTHER" id="PTHR43300">
    <property type="entry name" value="ACETYLTRANSFERASE"/>
    <property type="match status" value="1"/>
</dbReference>
<feature type="domain" description="PglD N-terminal" evidence="2">
    <location>
        <begin position="12"/>
        <end position="91"/>
    </location>
</feature>
<reference evidence="4" key="1">
    <citation type="journal article" date="2019" name="Int. J. Syst. Evol. Microbiol.">
        <title>The Global Catalogue of Microorganisms (GCM) 10K type strain sequencing project: providing services to taxonomists for standard genome sequencing and annotation.</title>
        <authorList>
            <consortium name="The Broad Institute Genomics Platform"/>
            <consortium name="The Broad Institute Genome Sequencing Center for Infectious Disease"/>
            <person name="Wu L."/>
            <person name="Ma J."/>
        </authorList>
    </citation>
    <scope>NUCLEOTIDE SEQUENCE [LARGE SCALE GENOMIC DNA]</scope>
    <source>
        <strain evidence="4">NBRC 111981</strain>
    </source>
</reference>
<name>A0ABQ5XBC2_9GAMM</name>
<dbReference type="Gene3D" id="3.40.50.20">
    <property type="match status" value="1"/>
</dbReference>
<protein>
    <submittedName>
        <fullName evidence="3">Shikimate 5-dehydrogenase</fullName>
    </submittedName>
</protein>
<comment type="caution">
    <text evidence="3">The sequence shown here is derived from an EMBL/GenBank/DDBJ whole genome shotgun (WGS) entry which is preliminary data.</text>
</comment>
<dbReference type="SUPFAM" id="SSF51161">
    <property type="entry name" value="Trimeric LpxA-like enzymes"/>
    <property type="match status" value="1"/>
</dbReference>
<dbReference type="EMBL" id="BSOA01000018">
    <property type="protein sequence ID" value="GLQ88539.1"/>
    <property type="molecule type" value="Genomic_DNA"/>
</dbReference>
<dbReference type="Gene3D" id="2.160.10.10">
    <property type="entry name" value="Hexapeptide repeat proteins"/>
    <property type="match status" value="1"/>
</dbReference>
<dbReference type="InterPro" id="IPR011004">
    <property type="entry name" value="Trimer_LpxA-like_sf"/>
</dbReference>
<dbReference type="Pfam" id="PF17836">
    <property type="entry name" value="PglD_N"/>
    <property type="match status" value="1"/>
</dbReference>
<keyword evidence="4" id="KW-1185">Reference proteome</keyword>
<gene>
    <name evidence="3" type="ORF">GCM10007898_21090</name>
</gene>
<evidence type="ECO:0000259" key="2">
    <source>
        <dbReference type="Pfam" id="PF17836"/>
    </source>
</evidence>
<comment type="similarity">
    <text evidence="1">Belongs to the transferase hexapeptide repeat family.</text>
</comment>
<dbReference type="PANTHER" id="PTHR43300:SF7">
    <property type="entry name" value="UDP-N-ACETYLBACILLOSAMINE N-ACETYLTRANSFERASE"/>
    <property type="match status" value="1"/>
</dbReference>
<evidence type="ECO:0000313" key="3">
    <source>
        <dbReference type="EMBL" id="GLQ88539.1"/>
    </source>
</evidence>